<dbReference type="Pfam" id="PF13639">
    <property type="entry name" value="zf-RING_2"/>
    <property type="match status" value="1"/>
</dbReference>
<dbReference type="InterPro" id="IPR047134">
    <property type="entry name" value="RNF4"/>
</dbReference>
<dbReference type="SUPFAM" id="SSF54928">
    <property type="entry name" value="RNA-binding domain, RBD"/>
    <property type="match status" value="1"/>
</dbReference>
<keyword evidence="1" id="KW-0863">Zinc-finger</keyword>
<dbReference type="InterPro" id="IPR035979">
    <property type="entry name" value="RBD_domain_sf"/>
</dbReference>
<sequence length="365" mass="41609">MDEAAIEMTVVVAVEIDLMIEQIVLDEISVEAATTHNEANSKVAEFRTREDMEQAIKKLDDTEFQGNYVRITAADKGSDRRSASPQAAATQRSDCHMPMARFQSQECLICLNELQTNLAAVQCGHVFHLICIKEAFEYKKQCPVCRKSASRSFITPLFLNLNEVPAHIEEENSPVAASTDTANVRSLTAQLRWQKVQMQAQSVKIKRLRDHLKILSAEKKIWDEKYNQIALLRTYLMNQVTKYRLVIDRQANMIQRLSINKAVVQLLDTKDSIVLERELIDPGDRILALKKACQYRTKQYQDAVREKNCLKSALEKMEERIQCQHNKSVSMSSVLHSRGRASGELKRRVSEILGSSLDTKKRKLS</sequence>
<evidence type="ECO:0000256" key="2">
    <source>
        <dbReference type="SAM" id="Coils"/>
    </source>
</evidence>
<keyword evidence="2" id="KW-0175">Coiled coil</keyword>
<dbReference type="EMBL" id="FR824143">
    <property type="protein sequence ID" value="CCA20583.1"/>
    <property type="molecule type" value="Genomic_DNA"/>
</dbReference>
<feature type="coiled-coil region" evidence="2">
    <location>
        <begin position="300"/>
        <end position="327"/>
    </location>
</feature>
<dbReference type="GO" id="GO:0008270">
    <property type="term" value="F:zinc ion binding"/>
    <property type="evidence" value="ECO:0007669"/>
    <property type="project" value="UniProtKB-KW"/>
</dbReference>
<gene>
    <name evidence="5" type="primary">AlNc14C98G5939</name>
    <name evidence="5" type="ORF">ALNC14_067260</name>
</gene>
<dbReference type="PANTHER" id="PTHR23041">
    <property type="entry name" value="RING FINGER DOMAIN-CONTAINING"/>
    <property type="match status" value="1"/>
</dbReference>
<dbReference type="SUPFAM" id="SSF57850">
    <property type="entry name" value="RING/U-box"/>
    <property type="match status" value="1"/>
</dbReference>
<proteinExistence type="predicted"/>
<keyword evidence="1" id="KW-0862">Zinc</keyword>
<dbReference type="InterPro" id="IPR013083">
    <property type="entry name" value="Znf_RING/FYVE/PHD"/>
</dbReference>
<dbReference type="PANTHER" id="PTHR23041:SF78">
    <property type="entry name" value="E3 UBIQUITIN-PROTEIN LIGASE RNF4"/>
    <property type="match status" value="1"/>
</dbReference>
<evidence type="ECO:0000259" key="4">
    <source>
        <dbReference type="PROSITE" id="PS50089"/>
    </source>
</evidence>
<evidence type="ECO:0000256" key="1">
    <source>
        <dbReference type="PROSITE-ProRule" id="PRU00175"/>
    </source>
</evidence>
<name>F0WH68_9STRA</name>
<dbReference type="PROSITE" id="PS50089">
    <property type="entry name" value="ZF_RING_2"/>
    <property type="match status" value="1"/>
</dbReference>
<dbReference type="SMART" id="SM00184">
    <property type="entry name" value="RING"/>
    <property type="match status" value="1"/>
</dbReference>
<dbReference type="GO" id="GO:0003676">
    <property type="term" value="F:nucleic acid binding"/>
    <property type="evidence" value="ECO:0007669"/>
    <property type="project" value="InterPro"/>
</dbReference>
<dbReference type="CDD" id="cd16448">
    <property type="entry name" value="RING-H2"/>
    <property type="match status" value="1"/>
</dbReference>
<dbReference type="InterPro" id="IPR001841">
    <property type="entry name" value="Znf_RING"/>
</dbReference>
<organism evidence="5">
    <name type="scientific">Albugo laibachii Nc14</name>
    <dbReference type="NCBI Taxonomy" id="890382"/>
    <lineage>
        <taxon>Eukaryota</taxon>
        <taxon>Sar</taxon>
        <taxon>Stramenopiles</taxon>
        <taxon>Oomycota</taxon>
        <taxon>Peronosporomycetes</taxon>
        <taxon>Albuginales</taxon>
        <taxon>Albuginaceae</taxon>
        <taxon>Albugo</taxon>
    </lineage>
</organism>
<dbReference type="HOGENOM" id="CLU_892588_0_0_1"/>
<feature type="region of interest" description="Disordered" evidence="3">
    <location>
        <begin position="75"/>
        <end position="94"/>
    </location>
</feature>
<protein>
    <submittedName>
        <fullName evidence="5">Uncharacterized protein AlNc14C98G5939</fullName>
    </submittedName>
</protein>
<reference evidence="5" key="1">
    <citation type="journal article" date="2011" name="PLoS Biol.">
        <title>Gene gain and loss during evolution of obligate parasitism in the white rust pathogen of Arabidopsis thaliana.</title>
        <authorList>
            <person name="Kemen E."/>
            <person name="Gardiner A."/>
            <person name="Schultz-Larsen T."/>
            <person name="Kemen A.C."/>
            <person name="Balmuth A.L."/>
            <person name="Robert-Seilaniantz A."/>
            <person name="Bailey K."/>
            <person name="Holub E."/>
            <person name="Studholme D.J."/>
            <person name="Maclean D."/>
            <person name="Jones J.D."/>
        </authorList>
    </citation>
    <scope>NUCLEOTIDE SEQUENCE</scope>
</reference>
<dbReference type="AlphaFoldDB" id="F0WH68"/>
<keyword evidence="1" id="KW-0479">Metal-binding</keyword>
<evidence type="ECO:0000256" key="3">
    <source>
        <dbReference type="SAM" id="MobiDB-lite"/>
    </source>
</evidence>
<feature type="domain" description="RING-type" evidence="4">
    <location>
        <begin position="107"/>
        <end position="146"/>
    </location>
</feature>
<reference evidence="5" key="2">
    <citation type="submission" date="2011-02" db="EMBL/GenBank/DDBJ databases">
        <authorList>
            <person name="MacLean D."/>
        </authorList>
    </citation>
    <scope>NUCLEOTIDE SEQUENCE</scope>
</reference>
<evidence type="ECO:0000313" key="5">
    <source>
        <dbReference type="EMBL" id="CCA20583.1"/>
    </source>
</evidence>
<feature type="compositionally biased region" description="Polar residues" evidence="3">
    <location>
        <begin position="83"/>
        <end position="92"/>
    </location>
</feature>
<dbReference type="Gene3D" id="3.30.40.10">
    <property type="entry name" value="Zinc/RING finger domain, C3HC4 (zinc finger)"/>
    <property type="match status" value="1"/>
</dbReference>
<accession>F0WH68</accession>